<dbReference type="Proteomes" id="UP001165460">
    <property type="component" value="Unassembled WGS sequence"/>
</dbReference>
<dbReference type="Pfam" id="PF13692">
    <property type="entry name" value="Glyco_trans_1_4"/>
    <property type="match status" value="1"/>
</dbReference>
<dbReference type="EMBL" id="JALGBH010000002">
    <property type="protein sequence ID" value="MCJ0743406.1"/>
    <property type="molecule type" value="Genomic_DNA"/>
</dbReference>
<dbReference type="PANTHER" id="PTHR12526">
    <property type="entry name" value="GLYCOSYLTRANSFERASE"/>
    <property type="match status" value="1"/>
</dbReference>
<proteinExistence type="predicted"/>
<organism evidence="1 2">
    <name type="scientific">Pedobacter montanisoli</name>
    <dbReference type="NCBI Taxonomy" id="2923277"/>
    <lineage>
        <taxon>Bacteria</taxon>
        <taxon>Pseudomonadati</taxon>
        <taxon>Bacteroidota</taxon>
        <taxon>Sphingobacteriia</taxon>
        <taxon>Sphingobacteriales</taxon>
        <taxon>Sphingobacteriaceae</taxon>
        <taxon>Pedobacter</taxon>
    </lineage>
</organism>
<dbReference type="RefSeq" id="WP_243362580.1">
    <property type="nucleotide sequence ID" value="NZ_JALGBH010000002.1"/>
</dbReference>
<dbReference type="SUPFAM" id="SSF53756">
    <property type="entry name" value="UDP-Glycosyltransferase/glycogen phosphorylase"/>
    <property type="match status" value="1"/>
</dbReference>
<reference evidence="1" key="1">
    <citation type="submission" date="2022-03" db="EMBL/GenBank/DDBJ databases">
        <authorList>
            <person name="Woo C.Y."/>
        </authorList>
    </citation>
    <scope>NUCLEOTIDE SEQUENCE</scope>
    <source>
        <strain evidence="1">CYS-01</strain>
    </source>
</reference>
<evidence type="ECO:0000313" key="1">
    <source>
        <dbReference type="EMBL" id="MCJ0743406.1"/>
    </source>
</evidence>
<name>A0ABS9ZYK1_9SPHI</name>
<gene>
    <name evidence="1" type="ORF">MMF97_11830</name>
</gene>
<evidence type="ECO:0000313" key="2">
    <source>
        <dbReference type="Proteomes" id="UP001165460"/>
    </source>
</evidence>
<dbReference type="CDD" id="cd03801">
    <property type="entry name" value="GT4_PimA-like"/>
    <property type="match status" value="1"/>
</dbReference>
<comment type="caution">
    <text evidence="1">The sequence shown here is derived from an EMBL/GenBank/DDBJ whole genome shotgun (WGS) entry which is preliminary data.</text>
</comment>
<accession>A0ABS9ZYK1</accession>
<keyword evidence="2" id="KW-1185">Reference proteome</keyword>
<protein>
    <submittedName>
        <fullName evidence="1">Glycosyltransferase family 4 protein</fullName>
    </submittedName>
</protein>
<sequence>MILQTDLDTTSILSSLEKRIRIFTWHIHGSYLFYLSQGNYDIFIPVDEQKSDRYCGRGHTFPFGANVIEVNANEVKDLEFDVLLFQADENYFTDQYDILTEEQRALPKIYLEHDPPWGHPTNELHPIKDQDVTLVHVTHFNKLMWHAQVPNVRVIEHGVMPATVNYTGEIERGIVVINNLPQRGRLLGFDIFEQVQKEVPIDLVGMGTAGFGLGEVLHPQLPQFISQYRFFFNPIRYTSLGLAVCEAMTMGMPVVGLATTEMPNVIKNGYNGYVHTDVSFLIDCMHMLIEDKARAFELGANAAKSAQQRFNIRRFTHDWEKLFSEVLTYTQAI</sequence>
<dbReference type="Gene3D" id="3.40.50.2000">
    <property type="entry name" value="Glycogen Phosphorylase B"/>
    <property type="match status" value="1"/>
</dbReference>